<dbReference type="CDD" id="cd04186">
    <property type="entry name" value="GT_2_like_c"/>
    <property type="match status" value="1"/>
</dbReference>
<organism evidence="2 3">
    <name type="scientific">Alteromonas confluentis</name>
    <dbReference type="NCBI Taxonomy" id="1656094"/>
    <lineage>
        <taxon>Bacteria</taxon>
        <taxon>Pseudomonadati</taxon>
        <taxon>Pseudomonadota</taxon>
        <taxon>Gammaproteobacteria</taxon>
        <taxon>Alteromonadales</taxon>
        <taxon>Alteromonadaceae</taxon>
        <taxon>Alteromonas/Salinimonas group</taxon>
        <taxon>Alteromonas</taxon>
    </lineage>
</organism>
<dbReference type="Pfam" id="PF00535">
    <property type="entry name" value="Glycos_transf_2"/>
    <property type="match status" value="1"/>
</dbReference>
<protein>
    <submittedName>
        <fullName evidence="2">Glycosyl transferase</fullName>
    </submittedName>
</protein>
<comment type="caution">
    <text evidence="2">The sequence shown here is derived from an EMBL/GenBank/DDBJ whole genome shotgun (WGS) entry which is preliminary data.</text>
</comment>
<sequence length="572" mass="64048">MKKYAMMTVKGAVGLLPKSVKSTLKDNHKLTEFYSRSLQRSGLFYGFPSKKKRMALYSQYLKEQEKKLNSVSFVSSESQELRVFILGKKDIEQTLRSLENNNVALSSVIQISPKPTSGLIQHVHELPGAIASLQTDSKILFLNSGDVLTPGALKIMLMLSDDADITYCDTDKLDKKGKRTSPHFLPDWSPDLQFSTAYITTGVMLSASLLKKSELKATSVAGLVSEIWLTDKQLTIQHLSYTLIHRTQTLSMDAVLGDMVKIVRARSAGEPAFDKELKVNHVQWPALSNPLVSLIIPTKNGRELVKACIESILEKTTYTNYEILLIDNGSDEPASLEYFETLKALPKIRVLEFPGEFNYSAINNFGVEHASGEVVGLINNDIEVIKPEWLTYMVGHAMREDIGCVGAKLLYSDGRVQHAGVVLGYGGGAGHAHKYFPRYHPGYMKRLVASQNYSAVTAACLLVRKTKFIEVGGLNEKDLTVAFNDVDFCLRVRETGVRNIYCAEAELYHHESVSRGLDLSPEKAARFKRELEYLQARWCSYIEYDPAYSPNLTLKRENFSVKTKEEFTAVQI</sequence>
<accession>A0A1E7Z999</accession>
<name>A0A1E7Z999_9ALTE</name>
<dbReference type="Proteomes" id="UP000175691">
    <property type="component" value="Unassembled WGS sequence"/>
</dbReference>
<proteinExistence type="predicted"/>
<dbReference type="EMBL" id="MDHN01000029">
    <property type="protein sequence ID" value="OFC70099.1"/>
    <property type="molecule type" value="Genomic_DNA"/>
</dbReference>
<dbReference type="SUPFAM" id="SSF53448">
    <property type="entry name" value="Nucleotide-diphospho-sugar transferases"/>
    <property type="match status" value="1"/>
</dbReference>
<gene>
    <name evidence="2" type="ORF">BFC18_12965</name>
</gene>
<dbReference type="OrthoDB" id="9179784at2"/>
<dbReference type="PANTHER" id="PTHR43179:SF7">
    <property type="entry name" value="RHAMNOSYLTRANSFERASE WBBL"/>
    <property type="match status" value="1"/>
</dbReference>
<reference evidence="2 3" key="1">
    <citation type="submission" date="2016-08" db="EMBL/GenBank/DDBJ databases">
        <authorList>
            <person name="Seilhamer J.J."/>
        </authorList>
    </citation>
    <scope>NUCLEOTIDE SEQUENCE [LARGE SCALE GENOMIC DNA]</scope>
    <source>
        <strain evidence="2 3">KCTC 42603</strain>
    </source>
</reference>
<feature type="domain" description="Glycosyltransferase 2-like" evidence="1">
    <location>
        <begin position="293"/>
        <end position="453"/>
    </location>
</feature>
<dbReference type="InterPro" id="IPR029044">
    <property type="entry name" value="Nucleotide-diphossugar_trans"/>
</dbReference>
<dbReference type="Gene3D" id="3.90.550.10">
    <property type="entry name" value="Spore Coat Polysaccharide Biosynthesis Protein SpsA, Chain A"/>
    <property type="match status" value="2"/>
</dbReference>
<evidence type="ECO:0000313" key="3">
    <source>
        <dbReference type="Proteomes" id="UP000175691"/>
    </source>
</evidence>
<dbReference type="RefSeq" id="WP_070125741.1">
    <property type="nucleotide sequence ID" value="NZ_MDHN01000029.1"/>
</dbReference>
<evidence type="ECO:0000313" key="2">
    <source>
        <dbReference type="EMBL" id="OFC70099.1"/>
    </source>
</evidence>
<dbReference type="GO" id="GO:0016740">
    <property type="term" value="F:transferase activity"/>
    <property type="evidence" value="ECO:0007669"/>
    <property type="project" value="UniProtKB-KW"/>
</dbReference>
<dbReference type="AlphaFoldDB" id="A0A1E7Z999"/>
<dbReference type="InterPro" id="IPR001173">
    <property type="entry name" value="Glyco_trans_2-like"/>
</dbReference>
<dbReference type="PANTHER" id="PTHR43179">
    <property type="entry name" value="RHAMNOSYLTRANSFERASE WBBL"/>
    <property type="match status" value="1"/>
</dbReference>
<keyword evidence="2" id="KW-0808">Transferase</keyword>
<evidence type="ECO:0000259" key="1">
    <source>
        <dbReference type="Pfam" id="PF00535"/>
    </source>
</evidence>
<keyword evidence="3" id="KW-1185">Reference proteome</keyword>
<dbReference type="STRING" id="1656094.BFC18_12965"/>